<proteinExistence type="predicted"/>
<evidence type="ECO:0000256" key="2">
    <source>
        <dbReference type="SAM" id="MobiDB-lite"/>
    </source>
</evidence>
<dbReference type="GeneID" id="106118218"/>
<feature type="domain" description="MADF" evidence="3">
    <location>
        <begin position="7"/>
        <end position="109"/>
    </location>
</feature>
<comment type="subcellular location">
    <subcellularLocation>
        <location evidence="1">Nucleus</location>
    </subcellularLocation>
</comment>
<accession>A0AAJ7E9L2</accession>
<dbReference type="PROSITE" id="PS51031">
    <property type="entry name" value="BESS"/>
    <property type="match status" value="1"/>
</dbReference>
<evidence type="ECO:0000313" key="5">
    <source>
        <dbReference type="RefSeq" id="XP_013168255.1"/>
    </source>
</evidence>
<name>A0AAJ7E9L2_PAPXU</name>
<dbReference type="GO" id="GO:0006357">
    <property type="term" value="P:regulation of transcription by RNA polymerase II"/>
    <property type="evidence" value="ECO:0007669"/>
    <property type="project" value="TreeGrafter"/>
</dbReference>
<dbReference type="InterPro" id="IPR039353">
    <property type="entry name" value="TF_Adf1"/>
</dbReference>
<dbReference type="Pfam" id="PF10545">
    <property type="entry name" value="MADF_DNA_bdg"/>
    <property type="match status" value="1"/>
</dbReference>
<organism evidence="5">
    <name type="scientific">Papilio xuthus</name>
    <name type="common">Asian swallowtail butterfly</name>
    <dbReference type="NCBI Taxonomy" id="66420"/>
    <lineage>
        <taxon>Eukaryota</taxon>
        <taxon>Metazoa</taxon>
        <taxon>Ecdysozoa</taxon>
        <taxon>Arthropoda</taxon>
        <taxon>Hexapoda</taxon>
        <taxon>Insecta</taxon>
        <taxon>Pterygota</taxon>
        <taxon>Neoptera</taxon>
        <taxon>Endopterygota</taxon>
        <taxon>Lepidoptera</taxon>
        <taxon>Glossata</taxon>
        <taxon>Ditrysia</taxon>
        <taxon>Papilionoidea</taxon>
        <taxon>Papilionidae</taxon>
        <taxon>Papilioninae</taxon>
        <taxon>Papilio</taxon>
    </lineage>
</organism>
<dbReference type="KEGG" id="pxu:106118218"/>
<gene>
    <name evidence="5" type="primary">LOC106118218</name>
</gene>
<sequence>MTFDTERFISEIENRPAIWDTSSDEYSNRHLKKKSWEEVVQIFKEKDGMTKQEKKYMGDVLQKKWKSIRGCFMREIARQKALRSGNGVGPRKSEYIYFKQLKFLKKVMVTRQSTHTSEFEEDNSQNDLDSDQSRQKDENKGINSEPGNDPLQEFLYKPLEQRESYDFVEQDEDKMFLLSLVSTLKKVPEHKKIATKIRMMSLLDEATQTTSHTYYE</sequence>
<dbReference type="Pfam" id="PF02944">
    <property type="entry name" value="BESS"/>
    <property type="match status" value="1"/>
</dbReference>
<dbReference type="InterPro" id="IPR004210">
    <property type="entry name" value="BESS_motif"/>
</dbReference>
<dbReference type="GO" id="GO:0005634">
    <property type="term" value="C:nucleus"/>
    <property type="evidence" value="ECO:0007669"/>
    <property type="project" value="UniProtKB-SubCell"/>
</dbReference>
<feature type="compositionally biased region" description="Acidic residues" evidence="2">
    <location>
        <begin position="119"/>
        <end position="130"/>
    </location>
</feature>
<feature type="compositionally biased region" description="Basic and acidic residues" evidence="2">
    <location>
        <begin position="131"/>
        <end position="140"/>
    </location>
</feature>
<dbReference type="PANTHER" id="PTHR12243">
    <property type="entry name" value="MADF DOMAIN TRANSCRIPTION FACTOR"/>
    <property type="match status" value="1"/>
</dbReference>
<feature type="domain" description="BESS" evidence="4">
    <location>
        <begin position="170"/>
        <end position="209"/>
    </location>
</feature>
<keyword evidence="1" id="KW-0539">Nucleus</keyword>
<evidence type="ECO:0000259" key="3">
    <source>
        <dbReference type="PROSITE" id="PS51029"/>
    </source>
</evidence>
<feature type="region of interest" description="Disordered" evidence="2">
    <location>
        <begin position="115"/>
        <end position="152"/>
    </location>
</feature>
<dbReference type="PROSITE" id="PS51029">
    <property type="entry name" value="MADF"/>
    <property type="match status" value="1"/>
</dbReference>
<evidence type="ECO:0000256" key="1">
    <source>
        <dbReference type="PROSITE-ProRule" id="PRU00371"/>
    </source>
</evidence>
<protein>
    <submittedName>
        <fullName evidence="5">Uncharacterized protein LOC106118218</fullName>
    </submittedName>
</protein>
<evidence type="ECO:0000259" key="4">
    <source>
        <dbReference type="PROSITE" id="PS51031"/>
    </source>
</evidence>
<dbReference type="GO" id="GO:0003677">
    <property type="term" value="F:DNA binding"/>
    <property type="evidence" value="ECO:0007669"/>
    <property type="project" value="InterPro"/>
</dbReference>
<dbReference type="Proteomes" id="UP000694872">
    <property type="component" value="Unplaced"/>
</dbReference>
<dbReference type="GO" id="GO:0005667">
    <property type="term" value="C:transcription regulator complex"/>
    <property type="evidence" value="ECO:0007669"/>
    <property type="project" value="TreeGrafter"/>
</dbReference>
<reference evidence="5" key="1">
    <citation type="submission" date="2025-08" db="UniProtKB">
        <authorList>
            <consortium name="RefSeq"/>
        </authorList>
    </citation>
    <scope>IDENTIFICATION</scope>
</reference>
<dbReference type="AlphaFoldDB" id="A0AAJ7E9L2"/>
<dbReference type="SMART" id="SM00595">
    <property type="entry name" value="MADF"/>
    <property type="match status" value="1"/>
</dbReference>
<dbReference type="InterPro" id="IPR006578">
    <property type="entry name" value="MADF-dom"/>
</dbReference>
<dbReference type="PANTHER" id="PTHR12243:SF69">
    <property type="entry name" value="SI:CH73-59F11.3"/>
    <property type="match status" value="1"/>
</dbReference>
<dbReference type="RefSeq" id="XP_013168255.1">
    <property type="nucleotide sequence ID" value="XM_013312801.1"/>
</dbReference>